<dbReference type="Pfam" id="PF10551">
    <property type="entry name" value="MULE"/>
    <property type="match status" value="1"/>
</dbReference>
<protein>
    <recommendedName>
        <fullName evidence="3">SWIM-type domain-containing protein</fullName>
    </recommendedName>
</protein>
<feature type="non-terminal residue" evidence="4">
    <location>
        <position position="1"/>
    </location>
</feature>
<reference evidence="4" key="1">
    <citation type="journal article" date="2023" name="PhytoFront">
        <title>Draft Genome Resources of Seven Strains of Tilletia horrida, Causal Agent of Kernel Smut of Rice.</title>
        <authorList>
            <person name="Khanal S."/>
            <person name="Antony Babu S."/>
            <person name="Zhou X.G."/>
        </authorList>
    </citation>
    <scope>NUCLEOTIDE SEQUENCE</scope>
    <source>
        <strain evidence="4">TX3</strain>
    </source>
</reference>
<keyword evidence="5" id="KW-1185">Reference proteome</keyword>
<evidence type="ECO:0000313" key="4">
    <source>
        <dbReference type="EMBL" id="KAK0521381.1"/>
    </source>
</evidence>
<keyword evidence="1" id="KW-0479">Metal-binding</keyword>
<dbReference type="GO" id="GO:0008270">
    <property type="term" value="F:zinc ion binding"/>
    <property type="evidence" value="ECO:0007669"/>
    <property type="project" value="UniProtKB-KW"/>
</dbReference>
<feature type="domain" description="SWIM-type" evidence="3">
    <location>
        <begin position="502"/>
        <end position="535"/>
    </location>
</feature>
<dbReference type="EMBL" id="JAPDMQ010000678">
    <property type="protein sequence ID" value="KAK0521381.1"/>
    <property type="molecule type" value="Genomic_DNA"/>
</dbReference>
<dbReference type="AlphaFoldDB" id="A0AAN6JHC4"/>
<keyword evidence="1" id="KW-0863">Zinc-finger</keyword>
<name>A0AAN6JHC4_9BASI</name>
<evidence type="ECO:0000256" key="1">
    <source>
        <dbReference type="PROSITE-ProRule" id="PRU00325"/>
    </source>
</evidence>
<comment type="caution">
    <text evidence="4">The sequence shown here is derived from an EMBL/GenBank/DDBJ whole genome shotgun (WGS) entry which is preliminary data.</text>
</comment>
<accession>A0AAN6JHC4</accession>
<dbReference type="InterPro" id="IPR018289">
    <property type="entry name" value="MULE_transposase_dom"/>
</dbReference>
<proteinExistence type="predicted"/>
<organism evidence="4 5">
    <name type="scientific">Tilletia horrida</name>
    <dbReference type="NCBI Taxonomy" id="155126"/>
    <lineage>
        <taxon>Eukaryota</taxon>
        <taxon>Fungi</taxon>
        <taxon>Dikarya</taxon>
        <taxon>Basidiomycota</taxon>
        <taxon>Ustilaginomycotina</taxon>
        <taxon>Exobasidiomycetes</taxon>
        <taxon>Tilletiales</taxon>
        <taxon>Tilletiaceae</taxon>
        <taxon>Tilletia</taxon>
    </lineage>
</organism>
<keyword evidence="1" id="KW-0862">Zinc</keyword>
<evidence type="ECO:0000313" key="5">
    <source>
        <dbReference type="Proteomes" id="UP001176521"/>
    </source>
</evidence>
<feature type="compositionally biased region" description="Acidic residues" evidence="2">
    <location>
        <begin position="580"/>
        <end position="612"/>
    </location>
</feature>
<evidence type="ECO:0000259" key="3">
    <source>
        <dbReference type="PROSITE" id="PS50966"/>
    </source>
</evidence>
<gene>
    <name evidence="4" type="ORF">OC842_006798</name>
</gene>
<dbReference type="InterPro" id="IPR007527">
    <property type="entry name" value="Znf_SWIM"/>
</dbReference>
<sequence>RVISMSIAHNGHQHYCDKELQPEVIEFIEDHLESTPRQIHQDIVAPPVLGPLAKDLSQKQVHYWWNARSASTWHLCDDPFESIAKGLGSKHMLKPDENPAEYLRMLASSQQSEARGAMGNNRRTIKSTMVGQTIVKESETRGFVLYAVDIITALRSRTVEISLDATYGTNSSSHDLFAVLAELDGTGAPLLYLFMDTKEMLGDRRRIEILADVMAVLKGMGIDPQFVGCDKDSAEIAAIGQVWPGAKIQLCYWHVRRALRQRFSLTKASGTNTYDPWDAAKTVAGLELDVCWGVKEKRRHDLRVCSCPSRRAPTAENPEALNRTWDNPGRLEMEKEDNEALVNFICRHYNMHPCFPSPSGVKLTAEQLRKQAATEAYQYCYSRGWARVWAYLWTNWYRPEQWNLWARSACPGSVPVLKTTMICESHWRLVKHDYLHRFARPRVDLVAYIIRTRLVPHTCTRIQALLDGNARIAKPSWKRAFVKLWRKAEAREDVSAETLARYRTCPHLWTCACESFLESRFLFCKHLIKSVEPMSTSRLQELRRHREPPFWTHSELKPLDASNDCRHCRSTGLAGRGEEADGGGQEEEEEAGEEGRGEDELEIEEDEDDVEDLDLHDSDGEEDEPSVAQRFEEMRAVLTRMLMMLDREEPWGSRAFIDAVLRSNRQNMKLLDEDERRLARQLHPRTWERGQHSATMYLRGKDAV</sequence>
<feature type="region of interest" description="Disordered" evidence="2">
    <location>
        <begin position="570"/>
        <end position="629"/>
    </location>
</feature>
<dbReference type="PROSITE" id="PS50966">
    <property type="entry name" value="ZF_SWIM"/>
    <property type="match status" value="1"/>
</dbReference>
<evidence type="ECO:0000256" key="2">
    <source>
        <dbReference type="SAM" id="MobiDB-lite"/>
    </source>
</evidence>
<dbReference type="Proteomes" id="UP001176521">
    <property type="component" value="Unassembled WGS sequence"/>
</dbReference>